<sequence length="137" mass="15465">MRETSKAFDLFSWDNFPEASSITHVQELMTKLQEAYSLPDVYEFGQNTANLCIMRYGVLLDYSTSSEESSLLLDSLETLLSFLSEAVQVDIFVGENHNGSMLGYLVANGLTSLLPRVYDVLRRLKPEVKPGFDQKPM</sequence>
<reference evidence="1" key="1">
    <citation type="submission" date="2022-09" db="EMBL/GenBank/DDBJ databases">
        <title>Fusarium specimens isolated from Avocado Roots.</title>
        <authorList>
            <person name="Stajich J."/>
            <person name="Roper C."/>
            <person name="Heimlech-Rivalta G."/>
        </authorList>
    </citation>
    <scope>NUCLEOTIDE SEQUENCE</scope>
    <source>
        <strain evidence="1">A02</strain>
    </source>
</reference>
<name>A0A9W8UXP7_9HYPO</name>
<evidence type="ECO:0000313" key="2">
    <source>
        <dbReference type="Proteomes" id="UP001152087"/>
    </source>
</evidence>
<gene>
    <name evidence="1" type="ORF">NW755_011256</name>
</gene>
<organism evidence="1 2">
    <name type="scientific">Fusarium falciforme</name>
    <dbReference type="NCBI Taxonomy" id="195108"/>
    <lineage>
        <taxon>Eukaryota</taxon>
        <taxon>Fungi</taxon>
        <taxon>Dikarya</taxon>
        <taxon>Ascomycota</taxon>
        <taxon>Pezizomycotina</taxon>
        <taxon>Sordariomycetes</taxon>
        <taxon>Hypocreomycetidae</taxon>
        <taxon>Hypocreales</taxon>
        <taxon>Nectriaceae</taxon>
        <taxon>Fusarium</taxon>
        <taxon>Fusarium solani species complex</taxon>
    </lineage>
</organism>
<dbReference type="Proteomes" id="UP001152087">
    <property type="component" value="Unassembled WGS sequence"/>
</dbReference>
<comment type="caution">
    <text evidence="1">The sequence shown here is derived from an EMBL/GenBank/DDBJ whole genome shotgun (WGS) entry which is preliminary data.</text>
</comment>
<dbReference type="EMBL" id="JAOQAV010000042">
    <property type="protein sequence ID" value="KAJ4181213.1"/>
    <property type="molecule type" value="Genomic_DNA"/>
</dbReference>
<keyword evidence="2" id="KW-1185">Reference proteome</keyword>
<protein>
    <submittedName>
        <fullName evidence="1">Uncharacterized protein</fullName>
    </submittedName>
</protein>
<dbReference type="AlphaFoldDB" id="A0A9W8UXP7"/>
<proteinExistence type="predicted"/>
<accession>A0A9W8UXP7</accession>
<evidence type="ECO:0000313" key="1">
    <source>
        <dbReference type="EMBL" id="KAJ4181213.1"/>
    </source>
</evidence>